<sequence length="343" mass="37704">GDDEKHGQDSNYSSGQEKDRQASKYSPGQLCPISSPTSNAKAGLLSSCGLRGWLVSRTGLGGGGWKGRPLSVNAREDARENTEQWKQNLGKPCLHTETKLVCPLCSKLFARLTPHLQNMHNLEDYKDVQDYRAQAVKRATRAGQSIVSAKFVEEIVCGGEAPPEQRLDAMLEYLKENAVAGFDDRVKGKPDSDAVSGRDVQSDASFGGWKGDMGKKRSRATIDSETVREGCSVRSPIGSPDTVCGAKLDAVADDICSSDMAATRFHKMVGHLRGMELEEHDNDLEVSSVQHGRKAQFSNRHNIRRRKIEAQKAERAAQEEKKLKARRELILQIENQGGPCKSK</sequence>
<evidence type="ECO:0000256" key="1">
    <source>
        <dbReference type="SAM" id="Coils"/>
    </source>
</evidence>
<proteinExistence type="predicted"/>
<name>A0ABD0L7P5_9CAEN</name>
<dbReference type="AlphaFoldDB" id="A0ABD0L7P5"/>
<reference evidence="3 4" key="1">
    <citation type="journal article" date="2023" name="Sci. Data">
        <title>Genome assembly of the Korean intertidal mud-creeper Batillaria attramentaria.</title>
        <authorList>
            <person name="Patra A.K."/>
            <person name="Ho P.T."/>
            <person name="Jun S."/>
            <person name="Lee S.J."/>
            <person name="Kim Y."/>
            <person name="Won Y.J."/>
        </authorList>
    </citation>
    <scope>NUCLEOTIDE SEQUENCE [LARGE SCALE GENOMIC DNA]</scope>
    <source>
        <strain evidence="3">Wonlab-2016</strain>
    </source>
</reference>
<gene>
    <name evidence="3" type="ORF">BaRGS_00013318</name>
</gene>
<dbReference type="Proteomes" id="UP001519460">
    <property type="component" value="Unassembled WGS sequence"/>
</dbReference>
<feature type="coiled-coil region" evidence="1">
    <location>
        <begin position="303"/>
        <end position="336"/>
    </location>
</feature>
<evidence type="ECO:0000256" key="2">
    <source>
        <dbReference type="SAM" id="MobiDB-lite"/>
    </source>
</evidence>
<comment type="caution">
    <text evidence="3">The sequence shown here is derived from an EMBL/GenBank/DDBJ whole genome shotgun (WGS) entry which is preliminary data.</text>
</comment>
<accession>A0ABD0L7P5</accession>
<feature type="compositionally biased region" description="Basic and acidic residues" evidence="2">
    <location>
        <begin position="212"/>
        <end position="223"/>
    </location>
</feature>
<feature type="region of interest" description="Disordered" evidence="2">
    <location>
        <begin position="1"/>
        <end position="32"/>
    </location>
</feature>
<feature type="non-terminal residue" evidence="3">
    <location>
        <position position="343"/>
    </location>
</feature>
<feature type="region of interest" description="Disordered" evidence="2">
    <location>
        <begin position="188"/>
        <end position="223"/>
    </location>
</feature>
<dbReference type="EMBL" id="JACVVK020000075">
    <property type="protein sequence ID" value="KAK7495379.1"/>
    <property type="molecule type" value="Genomic_DNA"/>
</dbReference>
<feature type="non-terminal residue" evidence="3">
    <location>
        <position position="1"/>
    </location>
</feature>
<protein>
    <submittedName>
        <fullName evidence="3">Uncharacterized protein</fullName>
    </submittedName>
</protein>
<keyword evidence="1" id="KW-0175">Coiled coil</keyword>
<evidence type="ECO:0000313" key="4">
    <source>
        <dbReference type="Proteomes" id="UP001519460"/>
    </source>
</evidence>
<organism evidence="3 4">
    <name type="scientific">Batillaria attramentaria</name>
    <dbReference type="NCBI Taxonomy" id="370345"/>
    <lineage>
        <taxon>Eukaryota</taxon>
        <taxon>Metazoa</taxon>
        <taxon>Spiralia</taxon>
        <taxon>Lophotrochozoa</taxon>
        <taxon>Mollusca</taxon>
        <taxon>Gastropoda</taxon>
        <taxon>Caenogastropoda</taxon>
        <taxon>Sorbeoconcha</taxon>
        <taxon>Cerithioidea</taxon>
        <taxon>Batillariidae</taxon>
        <taxon>Batillaria</taxon>
    </lineage>
</organism>
<keyword evidence="4" id="KW-1185">Reference proteome</keyword>
<evidence type="ECO:0000313" key="3">
    <source>
        <dbReference type="EMBL" id="KAK7495379.1"/>
    </source>
</evidence>